<evidence type="ECO:0000313" key="3">
    <source>
        <dbReference type="Proteomes" id="UP001249851"/>
    </source>
</evidence>
<keyword evidence="3" id="KW-1185">Reference proteome</keyword>
<proteinExistence type="predicted"/>
<dbReference type="AlphaFoldDB" id="A0AAD9QRY9"/>
<comment type="caution">
    <text evidence="2">The sequence shown here is derived from an EMBL/GenBank/DDBJ whole genome shotgun (WGS) entry which is preliminary data.</text>
</comment>
<organism evidence="2 3">
    <name type="scientific">Acropora cervicornis</name>
    <name type="common">Staghorn coral</name>
    <dbReference type="NCBI Taxonomy" id="6130"/>
    <lineage>
        <taxon>Eukaryota</taxon>
        <taxon>Metazoa</taxon>
        <taxon>Cnidaria</taxon>
        <taxon>Anthozoa</taxon>
        <taxon>Hexacorallia</taxon>
        <taxon>Scleractinia</taxon>
        <taxon>Astrocoeniina</taxon>
        <taxon>Acroporidae</taxon>
        <taxon>Acropora</taxon>
    </lineage>
</organism>
<reference evidence="2" key="1">
    <citation type="journal article" date="2023" name="G3 (Bethesda)">
        <title>Whole genome assembly and annotation of the endangered Caribbean coral Acropora cervicornis.</title>
        <authorList>
            <person name="Selwyn J.D."/>
            <person name="Vollmer S.V."/>
        </authorList>
    </citation>
    <scope>NUCLEOTIDE SEQUENCE</scope>
    <source>
        <strain evidence="2">K2</strain>
    </source>
</reference>
<evidence type="ECO:0000313" key="2">
    <source>
        <dbReference type="EMBL" id="KAK2566288.1"/>
    </source>
</evidence>
<feature type="region of interest" description="Disordered" evidence="1">
    <location>
        <begin position="108"/>
        <end position="131"/>
    </location>
</feature>
<dbReference type="EMBL" id="JARQWQ010000017">
    <property type="protein sequence ID" value="KAK2566288.1"/>
    <property type="molecule type" value="Genomic_DNA"/>
</dbReference>
<reference evidence="2" key="2">
    <citation type="journal article" date="2023" name="Science">
        <title>Genomic signatures of disease resistance in endangered staghorn corals.</title>
        <authorList>
            <person name="Vollmer S.V."/>
            <person name="Selwyn J.D."/>
            <person name="Despard B.A."/>
            <person name="Roesel C.L."/>
        </authorList>
    </citation>
    <scope>NUCLEOTIDE SEQUENCE</scope>
    <source>
        <strain evidence="2">K2</strain>
    </source>
</reference>
<evidence type="ECO:0000256" key="1">
    <source>
        <dbReference type="SAM" id="MobiDB-lite"/>
    </source>
</evidence>
<dbReference type="Proteomes" id="UP001249851">
    <property type="component" value="Unassembled WGS sequence"/>
</dbReference>
<name>A0AAD9QRY9_ACRCE</name>
<sequence>METDFLTVSSHNLFNMEQRRNLTGKSLRLQPIEIDIEPSDKIDFQWKANFGWIPEALSGATRPYHSVTETEKTVIDKEVLNFLLKGIARLYLYEDVLLANVNVELDEGSTPPPSCGGSRLSSSKNDFLESC</sequence>
<accession>A0AAD9QRY9</accession>
<gene>
    <name evidence="2" type="ORF">P5673_009772</name>
</gene>
<protein>
    <submittedName>
        <fullName evidence="2">Uncharacterized protein</fullName>
    </submittedName>
</protein>